<evidence type="ECO:0000256" key="3">
    <source>
        <dbReference type="ARBA" id="ARBA00022692"/>
    </source>
</evidence>
<evidence type="ECO:0000256" key="7">
    <source>
        <dbReference type="SAM" id="Phobius"/>
    </source>
</evidence>
<gene>
    <name evidence="8" type="primary">urtC</name>
    <name evidence="8" type="ORF">EJC49_11225</name>
</gene>
<evidence type="ECO:0000313" key="8">
    <source>
        <dbReference type="EMBL" id="RST86335.1"/>
    </source>
</evidence>
<accession>A0A429YY01</accession>
<dbReference type="PANTHER" id="PTHR30482:SF4">
    <property type="entry name" value="SLR1201 PROTEIN"/>
    <property type="match status" value="1"/>
</dbReference>
<feature type="transmembrane region" description="Helical" evidence="7">
    <location>
        <begin position="258"/>
        <end position="278"/>
    </location>
</feature>
<feature type="transmembrane region" description="Helical" evidence="7">
    <location>
        <begin position="333"/>
        <end position="354"/>
    </location>
</feature>
<dbReference type="InterPro" id="IPR043428">
    <property type="entry name" value="LivM-like"/>
</dbReference>
<dbReference type="PANTHER" id="PTHR30482">
    <property type="entry name" value="HIGH-AFFINITY BRANCHED-CHAIN AMINO ACID TRANSPORT SYSTEM PERMEASE"/>
    <property type="match status" value="1"/>
</dbReference>
<dbReference type="AlphaFoldDB" id="A0A429YY01"/>
<dbReference type="Proteomes" id="UP000278398">
    <property type="component" value="Unassembled WGS sequence"/>
</dbReference>
<keyword evidence="9" id="KW-1185">Reference proteome</keyword>
<dbReference type="OrthoDB" id="9034298at2"/>
<reference evidence="8 9" key="1">
    <citation type="submission" date="2018-12" db="EMBL/GenBank/DDBJ databases">
        <title>Mesorhizobium carbonis sp. nov., isolated from coal mine water.</title>
        <authorList>
            <person name="Xin W."/>
            <person name="Xu Z."/>
            <person name="Xiang F."/>
            <person name="Zhang J."/>
            <person name="Xi L."/>
            <person name="Liu J."/>
        </authorList>
    </citation>
    <scope>NUCLEOTIDE SEQUENCE [LARGE SCALE GENOMIC DNA]</scope>
    <source>
        <strain evidence="8 9">B2.3</strain>
    </source>
</reference>
<feature type="transmembrane region" description="Helical" evidence="7">
    <location>
        <begin position="131"/>
        <end position="154"/>
    </location>
</feature>
<feature type="transmembrane region" description="Helical" evidence="7">
    <location>
        <begin position="209"/>
        <end position="229"/>
    </location>
</feature>
<feature type="transmembrane region" description="Helical" evidence="7">
    <location>
        <begin position="68"/>
        <end position="90"/>
    </location>
</feature>
<sequence length="415" mass="44712">MITQRLFTGGSNRRVLVTALVLAAVAVLVPVLHLALPPSSPFHVPAYMVALVGKYLTYALLALALDLVWGYCGILSLGHGAFFALGGYAMGMYLMRQIGDRGVYGNPILPDFMVFLNWKELPWFWYGFDQFWFAAIMIVLAPGALAFVFGWFAFRSRVTGVYLSIITQALTYALLLAFFRNDMGFGGNNGLTDFKDILGFNVQAPETRAGLFAASALALALALLITSAITRSKYGMLMVAVRDAESRTRFIGWRPENIKVFAFTISAVMAGIAGALYVPQVGIINPGEFAPANSIEVVVWTAVGGRGTLVGPIIGALLVNGGKSWFTGILPEYWLFALGGLFIAVTLFLPKGIIGTWDSWRASRRDAAERARTKAEEDAAPPPVDPATGRPVRVEETPRAPSPGLSGGPAPQPAE</sequence>
<dbReference type="CDD" id="cd06581">
    <property type="entry name" value="TM_PBP1_LivM_like"/>
    <property type="match status" value="1"/>
</dbReference>
<evidence type="ECO:0000256" key="2">
    <source>
        <dbReference type="ARBA" id="ARBA00022475"/>
    </source>
</evidence>
<feature type="transmembrane region" description="Helical" evidence="7">
    <location>
        <begin position="161"/>
        <end position="179"/>
    </location>
</feature>
<feature type="transmembrane region" description="Helical" evidence="7">
    <location>
        <begin position="15"/>
        <end position="36"/>
    </location>
</feature>
<dbReference type="InterPro" id="IPR017778">
    <property type="entry name" value="ABC_transptr_urea_perm_UrtC"/>
</dbReference>
<evidence type="ECO:0000313" key="9">
    <source>
        <dbReference type="Proteomes" id="UP000278398"/>
    </source>
</evidence>
<evidence type="ECO:0000256" key="4">
    <source>
        <dbReference type="ARBA" id="ARBA00022989"/>
    </source>
</evidence>
<protein>
    <submittedName>
        <fullName evidence="8">Urea ABC transporter permease subunit UrtC</fullName>
    </submittedName>
</protein>
<comment type="caution">
    <text evidence="8">The sequence shown here is derived from an EMBL/GenBank/DDBJ whole genome shotgun (WGS) entry which is preliminary data.</text>
</comment>
<comment type="subcellular location">
    <subcellularLocation>
        <location evidence="1">Cell membrane</location>
        <topology evidence="1">Multi-pass membrane protein</topology>
    </subcellularLocation>
</comment>
<dbReference type="InterPro" id="IPR001851">
    <property type="entry name" value="ABC_transp_permease"/>
</dbReference>
<keyword evidence="4 7" id="KW-1133">Transmembrane helix</keyword>
<organism evidence="8 9">
    <name type="scientific">Aquibium carbonis</name>
    <dbReference type="NCBI Taxonomy" id="2495581"/>
    <lineage>
        <taxon>Bacteria</taxon>
        <taxon>Pseudomonadati</taxon>
        <taxon>Pseudomonadota</taxon>
        <taxon>Alphaproteobacteria</taxon>
        <taxon>Hyphomicrobiales</taxon>
        <taxon>Phyllobacteriaceae</taxon>
        <taxon>Aquibium</taxon>
    </lineage>
</organism>
<evidence type="ECO:0000256" key="5">
    <source>
        <dbReference type="ARBA" id="ARBA00023136"/>
    </source>
</evidence>
<keyword evidence="2" id="KW-1003">Cell membrane</keyword>
<dbReference type="Pfam" id="PF02653">
    <property type="entry name" value="BPD_transp_2"/>
    <property type="match status" value="1"/>
</dbReference>
<feature type="region of interest" description="Disordered" evidence="6">
    <location>
        <begin position="366"/>
        <end position="415"/>
    </location>
</feature>
<evidence type="ECO:0000256" key="6">
    <source>
        <dbReference type="SAM" id="MobiDB-lite"/>
    </source>
</evidence>
<dbReference type="GO" id="GO:0005886">
    <property type="term" value="C:plasma membrane"/>
    <property type="evidence" value="ECO:0007669"/>
    <property type="project" value="UniProtKB-SubCell"/>
</dbReference>
<dbReference type="RefSeq" id="WP_126700020.1">
    <property type="nucleotide sequence ID" value="NZ_RWKW01000036.1"/>
</dbReference>
<feature type="compositionally biased region" description="Basic and acidic residues" evidence="6">
    <location>
        <begin position="366"/>
        <end position="377"/>
    </location>
</feature>
<feature type="transmembrane region" description="Helical" evidence="7">
    <location>
        <begin position="42"/>
        <end position="61"/>
    </location>
</feature>
<dbReference type="NCBIfam" id="TIGR03408">
    <property type="entry name" value="urea_trans_UrtC"/>
    <property type="match status" value="1"/>
</dbReference>
<evidence type="ECO:0000256" key="1">
    <source>
        <dbReference type="ARBA" id="ARBA00004651"/>
    </source>
</evidence>
<proteinExistence type="predicted"/>
<name>A0A429YY01_9HYPH</name>
<keyword evidence="5 7" id="KW-0472">Membrane</keyword>
<dbReference type="EMBL" id="RWKW01000036">
    <property type="protein sequence ID" value="RST86335.1"/>
    <property type="molecule type" value="Genomic_DNA"/>
</dbReference>
<keyword evidence="3 7" id="KW-0812">Transmembrane</keyword>
<dbReference type="GO" id="GO:0015658">
    <property type="term" value="F:branched-chain amino acid transmembrane transporter activity"/>
    <property type="evidence" value="ECO:0007669"/>
    <property type="project" value="InterPro"/>
</dbReference>